<evidence type="ECO:0000313" key="6">
    <source>
        <dbReference type="EMBL" id="KAJ7723047.1"/>
    </source>
</evidence>
<feature type="transmembrane region" description="Helical" evidence="5">
    <location>
        <begin position="117"/>
        <end position="139"/>
    </location>
</feature>
<feature type="non-terminal residue" evidence="6">
    <location>
        <position position="328"/>
    </location>
</feature>
<protein>
    <submittedName>
        <fullName evidence="6">RTA1-domain-containing protein</fullName>
    </submittedName>
</protein>
<sequence length="328" mass="36131">TDAAVTLRRIRQQRDVNLRERGCRTLLRTCVVLTLRDDASTDDNSQYGYKPSEAIAILFVTLYGISTILHIGQATYYRTWWLLPTAALCGIGEVLGWSGRLWSSISLFAQTPFLMQISTTIIAPTPLLAASFMIVARVIQQLGTSYSRLTPKWYTIIFLPCDIIALVIQAIGGGMASSADTLSGANVGAHVMLGGIVFQFVVIILFSALTVDFVHRYLRDRPVRVESTARGALTSRLKIMLAALAFSTITLFIRSVYRIIELSGGWNGRIIHTEVYFNVLDGGMVVLAMFTLNFAHPGLLLRQQAPAKGLVEFASDSFPKESSTRGVF</sequence>
<evidence type="ECO:0000256" key="5">
    <source>
        <dbReference type="SAM" id="Phobius"/>
    </source>
</evidence>
<keyword evidence="4 5" id="KW-0472">Membrane</keyword>
<dbReference type="PANTHER" id="PTHR31465:SF9">
    <property type="entry name" value="SPHINGOID LONG-CHAIN BASE TRANSPORTER RSB1"/>
    <property type="match status" value="1"/>
</dbReference>
<evidence type="ECO:0000256" key="3">
    <source>
        <dbReference type="ARBA" id="ARBA00022989"/>
    </source>
</evidence>
<comment type="subcellular location">
    <subcellularLocation>
        <location evidence="1">Membrane</location>
        <topology evidence="1">Multi-pass membrane protein</topology>
    </subcellularLocation>
</comment>
<feature type="transmembrane region" description="Helical" evidence="5">
    <location>
        <begin position="239"/>
        <end position="260"/>
    </location>
</feature>
<evidence type="ECO:0000256" key="4">
    <source>
        <dbReference type="ARBA" id="ARBA00023136"/>
    </source>
</evidence>
<gene>
    <name evidence="6" type="ORF">B0H16DRAFT_343986</name>
</gene>
<keyword evidence="3 5" id="KW-1133">Transmembrane helix</keyword>
<dbReference type="EMBL" id="JARKIB010000214">
    <property type="protein sequence ID" value="KAJ7723047.1"/>
    <property type="molecule type" value="Genomic_DNA"/>
</dbReference>
<evidence type="ECO:0000256" key="2">
    <source>
        <dbReference type="ARBA" id="ARBA00022692"/>
    </source>
</evidence>
<feature type="transmembrane region" description="Helical" evidence="5">
    <location>
        <begin position="275"/>
        <end position="295"/>
    </location>
</feature>
<dbReference type="PANTHER" id="PTHR31465">
    <property type="entry name" value="PROTEIN RTA1-RELATED"/>
    <property type="match status" value="1"/>
</dbReference>
<comment type="caution">
    <text evidence="6">The sequence shown here is derived from an EMBL/GenBank/DDBJ whole genome shotgun (WGS) entry which is preliminary data.</text>
</comment>
<proteinExistence type="predicted"/>
<reference evidence="6" key="1">
    <citation type="submission" date="2023-03" db="EMBL/GenBank/DDBJ databases">
        <title>Massive genome expansion in bonnet fungi (Mycena s.s.) driven by repeated elements and novel gene families across ecological guilds.</title>
        <authorList>
            <consortium name="Lawrence Berkeley National Laboratory"/>
            <person name="Harder C.B."/>
            <person name="Miyauchi S."/>
            <person name="Viragh M."/>
            <person name="Kuo A."/>
            <person name="Thoen E."/>
            <person name="Andreopoulos B."/>
            <person name="Lu D."/>
            <person name="Skrede I."/>
            <person name="Drula E."/>
            <person name="Henrissat B."/>
            <person name="Morin E."/>
            <person name="Kohler A."/>
            <person name="Barry K."/>
            <person name="LaButti K."/>
            <person name="Morin E."/>
            <person name="Salamov A."/>
            <person name="Lipzen A."/>
            <person name="Mereny Z."/>
            <person name="Hegedus B."/>
            <person name="Baldrian P."/>
            <person name="Stursova M."/>
            <person name="Weitz H."/>
            <person name="Taylor A."/>
            <person name="Grigoriev I.V."/>
            <person name="Nagy L.G."/>
            <person name="Martin F."/>
            <person name="Kauserud H."/>
        </authorList>
    </citation>
    <scope>NUCLEOTIDE SEQUENCE</scope>
    <source>
        <strain evidence="6">CBHHK182m</strain>
    </source>
</reference>
<keyword evidence="7" id="KW-1185">Reference proteome</keyword>
<feature type="transmembrane region" description="Helical" evidence="5">
    <location>
        <begin position="54"/>
        <end position="72"/>
    </location>
</feature>
<feature type="transmembrane region" description="Helical" evidence="5">
    <location>
        <begin position="151"/>
        <end position="171"/>
    </location>
</feature>
<dbReference type="GO" id="GO:0005886">
    <property type="term" value="C:plasma membrane"/>
    <property type="evidence" value="ECO:0007669"/>
    <property type="project" value="TreeGrafter"/>
</dbReference>
<organism evidence="6 7">
    <name type="scientific">Mycena metata</name>
    <dbReference type="NCBI Taxonomy" id="1033252"/>
    <lineage>
        <taxon>Eukaryota</taxon>
        <taxon>Fungi</taxon>
        <taxon>Dikarya</taxon>
        <taxon>Basidiomycota</taxon>
        <taxon>Agaricomycotina</taxon>
        <taxon>Agaricomycetes</taxon>
        <taxon>Agaricomycetidae</taxon>
        <taxon>Agaricales</taxon>
        <taxon>Marasmiineae</taxon>
        <taxon>Mycenaceae</taxon>
        <taxon>Mycena</taxon>
    </lineage>
</organism>
<feature type="transmembrane region" description="Helical" evidence="5">
    <location>
        <begin position="191"/>
        <end position="218"/>
    </location>
</feature>
<accession>A0AAD7HKZ6</accession>
<dbReference type="Proteomes" id="UP001215598">
    <property type="component" value="Unassembled WGS sequence"/>
</dbReference>
<dbReference type="AlphaFoldDB" id="A0AAD7HKZ6"/>
<dbReference type="GO" id="GO:0000324">
    <property type="term" value="C:fungal-type vacuole"/>
    <property type="evidence" value="ECO:0007669"/>
    <property type="project" value="TreeGrafter"/>
</dbReference>
<dbReference type="Pfam" id="PF04479">
    <property type="entry name" value="RTA1"/>
    <property type="match status" value="1"/>
</dbReference>
<name>A0AAD7HKZ6_9AGAR</name>
<dbReference type="InterPro" id="IPR007568">
    <property type="entry name" value="RTA1"/>
</dbReference>
<evidence type="ECO:0000256" key="1">
    <source>
        <dbReference type="ARBA" id="ARBA00004141"/>
    </source>
</evidence>
<keyword evidence="2 5" id="KW-0812">Transmembrane</keyword>
<evidence type="ECO:0000313" key="7">
    <source>
        <dbReference type="Proteomes" id="UP001215598"/>
    </source>
</evidence>